<keyword evidence="6" id="KW-0997">Cell inner membrane</keyword>
<feature type="compositionally biased region" description="Pro residues" evidence="7">
    <location>
        <begin position="40"/>
        <end position="57"/>
    </location>
</feature>
<proteinExistence type="inferred from homology"/>
<name>A0ABX7C317_9HYPH</name>
<evidence type="ECO:0000256" key="6">
    <source>
        <dbReference type="RuleBase" id="RU365021"/>
    </source>
</evidence>
<dbReference type="Pfam" id="PF03170">
    <property type="entry name" value="BcsB"/>
    <property type="match status" value="1"/>
</dbReference>
<dbReference type="Gene3D" id="2.60.120.260">
    <property type="entry name" value="Galactose-binding domain-like"/>
    <property type="match status" value="2"/>
</dbReference>
<protein>
    <recommendedName>
        <fullName evidence="6">Cyclic di-GMP-binding protein</fullName>
    </recommendedName>
    <alternativeName>
        <fullName evidence="6">Cellulose synthase regulatory subunit</fullName>
    </alternativeName>
</protein>
<keyword evidence="2 6" id="KW-1003">Cell membrane</keyword>
<keyword evidence="6" id="KW-0135">Cellulose biosynthesis</keyword>
<reference evidence="8 9" key="1">
    <citation type="submission" date="2021-01" db="EMBL/GenBank/DDBJ databases">
        <title>Genome seq and assembly of Devosia sp. LEGU1.</title>
        <authorList>
            <person name="Chhetri G."/>
        </authorList>
    </citation>
    <scope>NUCLEOTIDE SEQUENCE [LARGE SCALE GENOMIC DNA]</scope>
    <source>
        <strain evidence="8 9">LEGU1</strain>
    </source>
</reference>
<evidence type="ECO:0000313" key="8">
    <source>
        <dbReference type="EMBL" id="QQR38629.1"/>
    </source>
</evidence>
<evidence type="ECO:0000256" key="4">
    <source>
        <dbReference type="ARBA" id="ARBA00022989"/>
    </source>
</evidence>
<comment type="pathway">
    <text evidence="6">Glycan metabolism; bacterial cellulose biosynthesis.</text>
</comment>
<keyword evidence="9" id="KW-1185">Reference proteome</keyword>
<evidence type="ECO:0000256" key="7">
    <source>
        <dbReference type="SAM" id="MobiDB-lite"/>
    </source>
</evidence>
<dbReference type="EMBL" id="CP068046">
    <property type="protein sequence ID" value="QQR38629.1"/>
    <property type="molecule type" value="Genomic_DNA"/>
</dbReference>
<feature type="region of interest" description="Disordered" evidence="7">
    <location>
        <begin position="28"/>
        <end position="57"/>
    </location>
</feature>
<keyword evidence="3 6" id="KW-0812">Transmembrane</keyword>
<evidence type="ECO:0000256" key="3">
    <source>
        <dbReference type="ARBA" id="ARBA00022692"/>
    </source>
</evidence>
<comment type="subunit">
    <text evidence="6">Tightly associated with the cellulose synthase catalytic subunit.</text>
</comment>
<evidence type="ECO:0000256" key="2">
    <source>
        <dbReference type="ARBA" id="ARBA00022475"/>
    </source>
</evidence>
<comment type="function">
    <text evidence="6">Binds the cellulose synthase activator, bis-(3'-5') cyclic diguanylic acid (c-di-GMP).</text>
</comment>
<comment type="similarity">
    <text evidence="6">Belongs to the AcsB/BcsB family.</text>
</comment>
<dbReference type="PANTHER" id="PTHR39083">
    <property type="entry name" value="CYCLIC DI-GMP-BINDING PROTEIN"/>
    <property type="match status" value="1"/>
</dbReference>
<evidence type="ECO:0000313" key="9">
    <source>
        <dbReference type="Proteomes" id="UP000595857"/>
    </source>
</evidence>
<keyword evidence="6" id="KW-0732">Signal</keyword>
<feature type="transmembrane region" description="Helical" evidence="6">
    <location>
        <begin position="722"/>
        <end position="744"/>
    </location>
</feature>
<evidence type="ECO:0000256" key="1">
    <source>
        <dbReference type="ARBA" id="ARBA00004162"/>
    </source>
</evidence>
<sequence>MNKRLWFAAALFATVSLPATAQAPRPFDMSPESDLVVPAPVAPAPRPQPTPAAPQPAPVQTFTRFLLPEPQLRLEGEENSQAVIVYLTEEQAAAAARLEFSYLNALVVAPEVSALVVRINGTEISGQPIASSAAPSAVSIALPSGLLRAGPNIVDFRATQRHRTDCSVDSTYELWTQLQDGNARLVFDAPATGQVTRLADLAAVGVDEEGSTTVRLLQSASSDPQSASAGLQLLQQLAIALRVADLKIETTDKLSAGYEPGVLDVVMLPASALPPEFASAQAQAAAGPLAALFPTASGANVLLVSGPDWPSVRRAGDALLASAPLTPTSPRIDLPTPHPMMLGGQSVSLAELGVETIEFNGRRYNGQLQFELPYDFYAYRYGELELVLDAAYSSDVLPGSEIDIYTNGQIASATPLLRTDGGLLRDTIIRIPMTNLRPGRNEVAISVNLQTQSDAVCSPGWTGQAPARFVLASTSQLRLPDYARAASMPDLLVTAGSGWPYVGTTTSPIAIGSGTDSLVSAMLMVSRIAAASGQVLPVEAVSPNDLLPDQNALVVMPLPEMTPPILAASGVAATALTSAAASTADPLLDQFTTEAPPAIWSGPVNWLAQRVGLDPQDLRVIPQADTLYSAAPEAVVMSQVRRPEGGIWTVLTAADGKAMREGAERLVVTKNWRSIEGRISAIAPADSEVTVLQANNPAVLETQPFSLFNLRLVAANWFSGNILYFAAAIAAGAVLLMLASSFVLTQLGRRQ</sequence>
<accession>A0ABX7C317</accession>
<gene>
    <name evidence="8" type="ORF">JI748_12750</name>
</gene>
<organism evidence="8 9">
    <name type="scientific">Devosia rhizoryzae</name>
    <dbReference type="NCBI Taxonomy" id="2774137"/>
    <lineage>
        <taxon>Bacteria</taxon>
        <taxon>Pseudomonadati</taxon>
        <taxon>Pseudomonadota</taxon>
        <taxon>Alphaproteobacteria</taxon>
        <taxon>Hyphomicrobiales</taxon>
        <taxon>Devosiaceae</taxon>
        <taxon>Devosia</taxon>
    </lineage>
</organism>
<evidence type="ECO:0000256" key="5">
    <source>
        <dbReference type="ARBA" id="ARBA00023136"/>
    </source>
</evidence>
<dbReference type="PANTHER" id="PTHR39083:SF1">
    <property type="entry name" value="CYCLIC DI-GMP-BINDING PROTEIN"/>
    <property type="match status" value="1"/>
</dbReference>
<dbReference type="Proteomes" id="UP000595857">
    <property type="component" value="Chromosome"/>
</dbReference>
<feature type="signal peptide" evidence="6">
    <location>
        <begin position="1"/>
        <end position="21"/>
    </location>
</feature>
<dbReference type="RefSeq" id="WP_201631236.1">
    <property type="nucleotide sequence ID" value="NZ_CP068046.1"/>
</dbReference>
<dbReference type="InterPro" id="IPR018513">
    <property type="entry name" value="Cell_synthase_bac"/>
</dbReference>
<keyword evidence="5 6" id="KW-0472">Membrane</keyword>
<feature type="chain" id="PRO_5044983887" description="Cyclic di-GMP-binding protein" evidence="6">
    <location>
        <begin position="22"/>
        <end position="751"/>
    </location>
</feature>
<keyword evidence="6" id="KW-0973">c-di-GMP</keyword>
<keyword evidence="4 6" id="KW-1133">Transmembrane helix</keyword>
<comment type="subcellular location">
    <subcellularLocation>
        <location evidence="6">Cell inner membrane</location>
    </subcellularLocation>
    <subcellularLocation>
        <location evidence="1">Cell membrane</location>
        <topology evidence="1">Single-pass membrane protein</topology>
    </subcellularLocation>
</comment>